<proteinExistence type="predicted"/>
<evidence type="ECO:0000313" key="2">
    <source>
        <dbReference type="Proteomes" id="UP000789901"/>
    </source>
</evidence>
<gene>
    <name evidence="1" type="ORF">GMARGA_LOCUS6513</name>
</gene>
<sequence length="69" mass="7891">MTPYLAYQNLEQVLKNIITLPTSHYSTLTYLTATEPMLALSTRPNAFSPGLLEHSRDVKREIRLQTITK</sequence>
<evidence type="ECO:0000313" key="1">
    <source>
        <dbReference type="EMBL" id="CAG8593289.1"/>
    </source>
</evidence>
<dbReference type="Proteomes" id="UP000789901">
    <property type="component" value="Unassembled WGS sequence"/>
</dbReference>
<name>A0ABN7UIC1_GIGMA</name>
<dbReference type="EMBL" id="CAJVQB010002968">
    <property type="protein sequence ID" value="CAG8593289.1"/>
    <property type="molecule type" value="Genomic_DNA"/>
</dbReference>
<comment type="caution">
    <text evidence="1">The sequence shown here is derived from an EMBL/GenBank/DDBJ whole genome shotgun (WGS) entry which is preliminary data.</text>
</comment>
<reference evidence="1 2" key="1">
    <citation type="submission" date="2021-06" db="EMBL/GenBank/DDBJ databases">
        <authorList>
            <person name="Kallberg Y."/>
            <person name="Tangrot J."/>
            <person name="Rosling A."/>
        </authorList>
    </citation>
    <scope>NUCLEOTIDE SEQUENCE [LARGE SCALE GENOMIC DNA]</scope>
    <source>
        <strain evidence="1 2">120-4 pot B 10/14</strain>
    </source>
</reference>
<organism evidence="1 2">
    <name type="scientific">Gigaspora margarita</name>
    <dbReference type="NCBI Taxonomy" id="4874"/>
    <lineage>
        <taxon>Eukaryota</taxon>
        <taxon>Fungi</taxon>
        <taxon>Fungi incertae sedis</taxon>
        <taxon>Mucoromycota</taxon>
        <taxon>Glomeromycotina</taxon>
        <taxon>Glomeromycetes</taxon>
        <taxon>Diversisporales</taxon>
        <taxon>Gigasporaceae</taxon>
        <taxon>Gigaspora</taxon>
    </lineage>
</organism>
<protein>
    <submittedName>
        <fullName evidence="1">3361_t:CDS:1</fullName>
    </submittedName>
</protein>
<accession>A0ABN7UIC1</accession>
<keyword evidence="2" id="KW-1185">Reference proteome</keyword>